<organism evidence="2 3">
    <name type="scientific">Actinoplanes philippinensis</name>
    <dbReference type="NCBI Taxonomy" id="35752"/>
    <lineage>
        <taxon>Bacteria</taxon>
        <taxon>Bacillati</taxon>
        <taxon>Actinomycetota</taxon>
        <taxon>Actinomycetes</taxon>
        <taxon>Micromonosporales</taxon>
        <taxon>Micromonosporaceae</taxon>
        <taxon>Actinoplanes</taxon>
    </lineage>
</organism>
<evidence type="ECO:0000313" key="2">
    <source>
        <dbReference type="EMBL" id="SFE69794.1"/>
    </source>
</evidence>
<protein>
    <submittedName>
        <fullName evidence="2">Peptidase inhibitor family I36</fullName>
    </submittedName>
</protein>
<dbReference type="InterPro" id="IPR011024">
    <property type="entry name" value="G_crystallin-like"/>
</dbReference>
<dbReference type="AlphaFoldDB" id="A0A1I2CNI3"/>
<evidence type="ECO:0000313" key="3">
    <source>
        <dbReference type="Proteomes" id="UP000199645"/>
    </source>
</evidence>
<dbReference type="Pfam" id="PF03995">
    <property type="entry name" value="Inhibitor_I36"/>
    <property type="match status" value="1"/>
</dbReference>
<reference evidence="2 3" key="1">
    <citation type="submission" date="2016-10" db="EMBL/GenBank/DDBJ databases">
        <authorList>
            <person name="de Groot N.N."/>
        </authorList>
    </citation>
    <scope>NUCLEOTIDE SEQUENCE [LARGE SCALE GENOMIC DNA]</scope>
    <source>
        <strain evidence="2 3">DSM 43019</strain>
    </source>
</reference>
<dbReference type="RefSeq" id="WP_177319631.1">
    <property type="nucleotide sequence ID" value="NZ_BOMT01000008.1"/>
</dbReference>
<keyword evidence="1" id="KW-0732">Signal</keyword>
<feature type="chain" id="PRO_5011698671" evidence="1">
    <location>
        <begin position="31"/>
        <end position="152"/>
    </location>
</feature>
<keyword evidence="3" id="KW-1185">Reference proteome</keyword>
<dbReference type="Gene3D" id="2.60.20.10">
    <property type="entry name" value="Crystallins"/>
    <property type="match status" value="1"/>
</dbReference>
<sequence length="152" mass="15932">MQVRRTITALLVSLGMVLAGVFGVVSPASAAALDCASGSFCFWVDSNYSGPRYNLGAGSNANLQNNPCGGCRSSTNSGANGTWNDMASSWYNRTSKPVCVFANPGYGGSAPLRIEAGQRVSFNATWNDRMSSVRPAIYHPGAGTIVPGYSCY</sequence>
<evidence type="ECO:0000256" key="1">
    <source>
        <dbReference type="SAM" id="SignalP"/>
    </source>
</evidence>
<proteinExistence type="predicted"/>
<dbReference type="SUPFAM" id="SSF49695">
    <property type="entry name" value="gamma-Crystallin-like"/>
    <property type="match status" value="1"/>
</dbReference>
<feature type="signal peptide" evidence="1">
    <location>
        <begin position="1"/>
        <end position="30"/>
    </location>
</feature>
<dbReference type="EMBL" id="FONV01000003">
    <property type="protein sequence ID" value="SFE69794.1"/>
    <property type="molecule type" value="Genomic_DNA"/>
</dbReference>
<dbReference type="Proteomes" id="UP000199645">
    <property type="component" value="Unassembled WGS sequence"/>
</dbReference>
<dbReference type="STRING" id="35752.SAMN05421541_103104"/>
<accession>A0A1I2CNI3</accession>
<gene>
    <name evidence="2" type="ORF">SAMN05421541_103104</name>
</gene>
<name>A0A1I2CNI3_9ACTN</name>